<name>A0A811QGZ3_9POAL</name>
<evidence type="ECO:0000313" key="2">
    <source>
        <dbReference type="EMBL" id="CAD6255293.1"/>
    </source>
</evidence>
<reference evidence="2" key="1">
    <citation type="submission" date="2020-10" db="EMBL/GenBank/DDBJ databases">
        <authorList>
            <person name="Han B."/>
            <person name="Lu T."/>
            <person name="Zhao Q."/>
            <person name="Huang X."/>
            <person name="Zhao Y."/>
        </authorList>
    </citation>
    <scope>NUCLEOTIDE SEQUENCE</scope>
</reference>
<accession>A0A811QGZ3</accession>
<feature type="compositionally biased region" description="Basic residues" evidence="1">
    <location>
        <begin position="61"/>
        <end position="73"/>
    </location>
</feature>
<keyword evidence="3" id="KW-1185">Reference proteome</keyword>
<dbReference type="EMBL" id="CAJGYO010000009">
    <property type="protein sequence ID" value="CAD6255293.1"/>
    <property type="molecule type" value="Genomic_DNA"/>
</dbReference>
<proteinExistence type="predicted"/>
<sequence length="117" mass="11967">MPPGHLPSPSRPSAPCSASLRHLATALASLSSLSAEAAEQGSGAGVERTGQIPHPSSGRPAGRRAPGRRHRVASRSAQPAAGSRARPQALNSGQAVRGDAPLSLCAWWSRVLVDGRP</sequence>
<protein>
    <submittedName>
        <fullName evidence="2">Uncharacterized protein</fullName>
    </submittedName>
</protein>
<feature type="region of interest" description="Disordered" evidence="1">
    <location>
        <begin position="34"/>
        <end position="96"/>
    </location>
</feature>
<evidence type="ECO:0000256" key="1">
    <source>
        <dbReference type="SAM" id="MobiDB-lite"/>
    </source>
</evidence>
<gene>
    <name evidence="2" type="ORF">NCGR_LOCUS38887</name>
</gene>
<dbReference type="AlphaFoldDB" id="A0A811QGZ3"/>
<comment type="caution">
    <text evidence="2">The sequence shown here is derived from an EMBL/GenBank/DDBJ whole genome shotgun (WGS) entry which is preliminary data.</text>
</comment>
<dbReference type="Proteomes" id="UP000604825">
    <property type="component" value="Unassembled WGS sequence"/>
</dbReference>
<evidence type="ECO:0000313" key="3">
    <source>
        <dbReference type="Proteomes" id="UP000604825"/>
    </source>
</evidence>
<organism evidence="2 3">
    <name type="scientific">Miscanthus lutarioriparius</name>
    <dbReference type="NCBI Taxonomy" id="422564"/>
    <lineage>
        <taxon>Eukaryota</taxon>
        <taxon>Viridiplantae</taxon>
        <taxon>Streptophyta</taxon>
        <taxon>Embryophyta</taxon>
        <taxon>Tracheophyta</taxon>
        <taxon>Spermatophyta</taxon>
        <taxon>Magnoliopsida</taxon>
        <taxon>Liliopsida</taxon>
        <taxon>Poales</taxon>
        <taxon>Poaceae</taxon>
        <taxon>PACMAD clade</taxon>
        <taxon>Panicoideae</taxon>
        <taxon>Andropogonodae</taxon>
        <taxon>Andropogoneae</taxon>
        <taxon>Saccharinae</taxon>
        <taxon>Miscanthus</taxon>
    </lineage>
</organism>